<dbReference type="AlphaFoldDB" id="A0A1Y2GQF3"/>
<feature type="region of interest" description="Disordered" evidence="1">
    <location>
        <begin position="115"/>
        <end position="204"/>
    </location>
</feature>
<feature type="compositionally biased region" description="Acidic residues" evidence="1">
    <location>
        <begin position="154"/>
        <end position="166"/>
    </location>
</feature>
<name>A0A1Y2GQF3_9FUNG</name>
<comment type="caution">
    <text evidence="2">The sequence shown here is derived from an EMBL/GenBank/DDBJ whole genome shotgun (WGS) entry which is preliminary data.</text>
</comment>
<keyword evidence="3" id="KW-1185">Reference proteome</keyword>
<protein>
    <recommendedName>
        <fullName evidence="4">BTB domain-containing protein</fullName>
    </recommendedName>
</protein>
<dbReference type="GeneID" id="33565653"/>
<organism evidence="2 3">
    <name type="scientific">Lobosporangium transversale</name>
    <dbReference type="NCBI Taxonomy" id="64571"/>
    <lineage>
        <taxon>Eukaryota</taxon>
        <taxon>Fungi</taxon>
        <taxon>Fungi incertae sedis</taxon>
        <taxon>Mucoromycota</taxon>
        <taxon>Mortierellomycotina</taxon>
        <taxon>Mortierellomycetes</taxon>
        <taxon>Mortierellales</taxon>
        <taxon>Mortierellaceae</taxon>
        <taxon>Lobosporangium</taxon>
    </lineage>
</organism>
<feature type="compositionally biased region" description="Acidic residues" evidence="1">
    <location>
        <begin position="121"/>
        <end position="142"/>
    </location>
</feature>
<feature type="compositionally biased region" description="Polar residues" evidence="1">
    <location>
        <begin position="183"/>
        <end position="201"/>
    </location>
</feature>
<dbReference type="EMBL" id="MCFF01000014">
    <property type="protein sequence ID" value="ORZ19084.1"/>
    <property type="molecule type" value="Genomic_DNA"/>
</dbReference>
<feature type="compositionally biased region" description="Basic and acidic residues" evidence="1">
    <location>
        <begin position="167"/>
        <end position="182"/>
    </location>
</feature>
<evidence type="ECO:0000313" key="2">
    <source>
        <dbReference type="EMBL" id="ORZ19084.1"/>
    </source>
</evidence>
<gene>
    <name evidence="2" type="ORF">BCR41DRAFT_351509</name>
</gene>
<dbReference type="Proteomes" id="UP000193648">
    <property type="component" value="Unassembled WGS sequence"/>
</dbReference>
<dbReference type="OrthoDB" id="2432912at2759"/>
<proteinExistence type="predicted"/>
<evidence type="ECO:0008006" key="4">
    <source>
        <dbReference type="Google" id="ProtNLM"/>
    </source>
</evidence>
<accession>A0A1Y2GQF3</accession>
<reference evidence="2 3" key="1">
    <citation type="submission" date="2016-07" db="EMBL/GenBank/DDBJ databases">
        <title>Pervasive Adenine N6-methylation of Active Genes in Fungi.</title>
        <authorList>
            <consortium name="DOE Joint Genome Institute"/>
            <person name="Mondo S.J."/>
            <person name="Dannebaum R.O."/>
            <person name="Kuo R.C."/>
            <person name="Labutti K."/>
            <person name="Haridas S."/>
            <person name="Kuo A."/>
            <person name="Salamov A."/>
            <person name="Ahrendt S.R."/>
            <person name="Lipzen A."/>
            <person name="Sullivan W."/>
            <person name="Andreopoulos W.B."/>
            <person name="Clum A."/>
            <person name="Lindquist E."/>
            <person name="Daum C."/>
            <person name="Ramamoorthy G.K."/>
            <person name="Gryganskyi A."/>
            <person name="Culley D."/>
            <person name="Magnuson J.K."/>
            <person name="James T.Y."/>
            <person name="O'Malley M.A."/>
            <person name="Stajich J.E."/>
            <person name="Spatafora J.W."/>
            <person name="Visel A."/>
            <person name="Grigoriev I.V."/>
        </authorList>
    </citation>
    <scope>NUCLEOTIDE SEQUENCE [LARGE SCALE GENOMIC DNA]</scope>
    <source>
        <strain evidence="2 3">NRRL 3116</strain>
    </source>
</reference>
<evidence type="ECO:0000313" key="3">
    <source>
        <dbReference type="Proteomes" id="UP000193648"/>
    </source>
</evidence>
<sequence>MTIFTSQPDPKFQNNINTAQQQHCQQGHEDVSSNVPMQDHLSVDASSDCPPTIYVADAIARSLIPLGPTLFNRKSDANCILVAGSLRFYVHVQLLSARCLTFRKIFDQMIFDDAWGSKSDSDDDDNGGDDGGNGDDDDDTSEIDNMSIQGDEVCTVDDDESMEEDPDASRFGKSLDENHQNHQDQSYSRSEGIQNESSFDSDMNDSLPELKIEFRNPESSRFDELLYWVTLSYFETNIWMTSFIPISHSHCFLTHFSVVCVRTFVYALALVALHR</sequence>
<dbReference type="InParanoid" id="A0A1Y2GQF3"/>
<evidence type="ECO:0000256" key="1">
    <source>
        <dbReference type="SAM" id="MobiDB-lite"/>
    </source>
</evidence>
<dbReference type="RefSeq" id="XP_021882252.1">
    <property type="nucleotide sequence ID" value="XM_022023809.1"/>
</dbReference>